<reference evidence="14 15" key="1">
    <citation type="submission" date="2017-09" db="EMBL/GenBank/DDBJ databases">
        <title>FDA dAtabase for Regulatory Grade micrObial Sequences (FDA-ARGOS): Supporting development and validation of Infectious Disease Dx tests.</title>
        <authorList>
            <person name="Minogue T."/>
            <person name="Wolcott M."/>
            <person name="Wasieloski L."/>
            <person name="Aguilar W."/>
            <person name="Moore D."/>
            <person name="Tallon L."/>
            <person name="Sadzewicz L."/>
            <person name="Ott S."/>
            <person name="Zhao X."/>
            <person name="Nagaraj S."/>
            <person name="Vavikolanu K."/>
            <person name="Aluvathingal J."/>
            <person name="Nadendla S."/>
            <person name="Sichtig H."/>
        </authorList>
    </citation>
    <scope>NUCLEOTIDE SEQUENCE [LARGE SCALE GENOMIC DNA]</scope>
    <source>
        <strain evidence="14 15">FDAARGOS_392</strain>
    </source>
</reference>
<dbReference type="PROSITE" id="PS50893">
    <property type="entry name" value="ABC_TRANSPORTER_2"/>
    <property type="match status" value="1"/>
</dbReference>
<evidence type="ECO:0000256" key="1">
    <source>
        <dbReference type="ARBA" id="ARBA00004429"/>
    </source>
</evidence>
<dbReference type="RefSeq" id="WP_061273440.1">
    <property type="nucleotide sequence ID" value="NZ_CP023525.1"/>
</dbReference>
<proteinExistence type="inferred from homology"/>
<dbReference type="InterPro" id="IPR017911">
    <property type="entry name" value="MacB-like_ATP-bd"/>
</dbReference>
<feature type="transmembrane region" description="Helical" evidence="12">
    <location>
        <begin position="521"/>
        <end position="546"/>
    </location>
</feature>
<evidence type="ECO:0000313" key="14">
    <source>
        <dbReference type="EMBL" id="ATF90587.1"/>
    </source>
</evidence>
<dbReference type="InterPro" id="IPR003593">
    <property type="entry name" value="AAA+_ATPase"/>
</dbReference>
<dbReference type="Pfam" id="PF02687">
    <property type="entry name" value="FtsX"/>
    <property type="match status" value="1"/>
</dbReference>
<dbReference type="InterPro" id="IPR003838">
    <property type="entry name" value="ABC3_permease_C"/>
</dbReference>
<keyword evidence="5 12" id="KW-0812">Transmembrane</keyword>
<evidence type="ECO:0000259" key="13">
    <source>
        <dbReference type="PROSITE" id="PS50893"/>
    </source>
</evidence>
<feature type="transmembrane region" description="Helical" evidence="12">
    <location>
        <begin position="605"/>
        <end position="629"/>
    </location>
</feature>
<evidence type="ECO:0000256" key="12">
    <source>
        <dbReference type="SAM" id="Phobius"/>
    </source>
</evidence>
<gene>
    <name evidence="14" type="ORF">CO704_00080</name>
</gene>
<keyword evidence="7 14" id="KW-0067">ATP-binding</keyword>
<name>A0A291DS17_9ENTR</name>
<dbReference type="GO" id="GO:0005886">
    <property type="term" value="C:plasma membrane"/>
    <property type="evidence" value="ECO:0007669"/>
    <property type="project" value="UniProtKB-SubCell"/>
</dbReference>
<keyword evidence="6" id="KW-0547">Nucleotide-binding</keyword>
<dbReference type="SMART" id="SM00382">
    <property type="entry name" value="AAA"/>
    <property type="match status" value="1"/>
</dbReference>
<keyword evidence="9 12" id="KW-0472">Membrane</keyword>
<dbReference type="SUPFAM" id="SSF52540">
    <property type="entry name" value="P-loop containing nucleoside triphosphate hydrolases"/>
    <property type="match status" value="1"/>
</dbReference>
<dbReference type="Proteomes" id="UP000217979">
    <property type="component" value="Chromosome"/>
</dbReference>
<keyword evidence="3" id="KW-1003">Cell membrane</keyword>
<evidence type="ECO:0000256" key="8">
    <source>
        <dbReference type="ARBA" id="ARBA00022989"/>
    </source>
</evidence>
<keyword evidence="2" id="KW-0813">Transport</keyword>
<evidence type="ECO:0000256" key="5">
    <source>
        <dbReference type="ARBA" id="ARBA00022692"/>
    </source>
</evidence>
<dbReference type="CDD" id="cd03255">
    <property type="entry name" value="ABC_MJ0796_LolCDE_FtsE"/>
    <property type="match status" value="1"/>
</dbReference>
<dbReference type="Pfam" id="PF00005">
    <property type="entry name" value="ABC_tran"/>
    <property type="match status" value="1"/>
</dbReference>
<dbReference type="PANTHER" id="PTHR42798">
    <property type="entry name" value="LIPOPROTEIN-RELEASING SYSTEM ATP-BINDING PROTEIN LOLD"/>
    <property type="match status" value="1"/>
</dbReference>
<dbReference type="GO" id="GO:0005524">
    <property type="term" value="F:ATP binding"/>
    <property type="evidence" value="ECO:0007669"/>
    <property type="project" value="UniProtKB-KW"/>
</dbReference>
<dbReference type="GO" id="GO:0022857">
    <property type="term" value="F:transmembrane transporter activity"/>
    <property type="evidence" value="ECO:0007669"/>
    <property type="project" value="UniProtKB-ARBA"/>
</dbReference>
<dbReference type="FunFam" id="3.40.50.300:FF:000032">
    <property type="entry name" value="Export ABC transporter ATP-binding protein"/>
    <property type="match status" value="1"/>
</dbReference>
<dbReference type="PANTHER" id="PTHR42798:SF6">
    <property type="entry name" value="CELL DIVISION ATP-BINDING PROTEIN FTSE"/>
    <property type="match status" value="1"/>
</dbReference>
<evidence type="ECO:0000313" key="15">
    <source>
        <dbReference type="Proteomes" id="UP000217979"/>
    </source>
</evidence>
<dbReference type="GO" id="GO:1902495">
    <property type="term" value="C:transmembrane transporter complex"/>
    <property type="evidence" value="ECO:0007669"/>
    <property type="project" value="UniProtKB-ARBA"/>
</dbReference>
<feature type="transmembrane region" description="Helical" evidence="12">
    <location>
        <begin position="274"/>
        <end position="293"/>
    </location>
</feature>
<dbReference type="GO" id="GO:0046677">
    <property type="term" value="P:response to antibiotic"/>
    <property type="evidence" value="ECO:0007669"/>
    <property type="project" value="UniProtKB-KW"/>
</dbReference>
<evidence type="ECO:0000256" key="2">
    <source>
        <dbReference type="ARBA" id="ARBA00022448"/>
    </source>
</evidence>
<dbReference type="InterPro" id="IPR017871">
    <property type="entry name" value="ABC_transporter-like_CS"/>
</dbReference>
<protein>
    <submittedName>
        <fullName evidence="14">Macrolide ABC transporter ATP-binding protein/permease</fullName>
    </submittedName>
</protein>
<comment type="subcellular location">
    <subcellularLocation>
        <location evidence="1">Cell inner membrane</location>
        <topology evidence="1">Multi-pass membrane protein</topology>
    </subcellularLocation>
</comment>
<evidence type="ECO:0000256" key="4">
    <source>
        <dbReference type="ARBA" id="ARBA00022519"/>
    </source>
</evidence>
<sequence>MHNVDEYIILTDVYKKYQSGGEVVSALQGISLTIKKGEFVAIVGPSGSGKTTLMNTIGCLDDISLGQMLFYGVDVSTLNEDGVAELRNKHIGFVFQKYNLLPYLTAKENVALPAQYTQKNYKGRNERAEKILSAIGLSDRVNFTPNQLSGGQQQRVSIARALMNDADIILADEPTGALDSATGHQVMGIFKELNKQGKTIILVTHDKDIASQADRIISMNDGRIVKDKKSISINEFSEVSARAFETDPLSIVFGIVEAFRTAFRALNGHRIRSFLSMLGIIIGVFAVLMSIAISEGTHHRIMKEMNLLDTNTIEIRPGTGWKSMPEPGSKNLNKDDVDTLTELLPTSNISPIMTSTSTVNAVDSDIDITLSGISREYLDKKIIIEGHLFDSDNLINSDAVVVIESKLAETIFGSSVDAIGKYLNISGRPFEILGVIKDTARVSDMVALKVWMPWTSYINRITGLMPYEAIQVRAKDQAEVEAIKDKVEKALESTRGKKDFFTVTNESVAEMIANVSTSMKLLTTGISAISLLVGGVGVMNIMFVSVTERIHEIGIRLSVGASPADIRRQFLIESVFICFLGGTLGIVLTGLVSVIFPYMTTQFEMILTTTPIVIACAFSCFIGIVFGYVPAKKASSYTPAKALGYK</sequence>
<dbReference type="Gene3D" id="3.40.50.300">
    <property type="entry name" value="P-loop containing nucleotide triphosphate hydrolases"/>
    <property type="match status" value="1"/>
</dbReference>
<evidence type="ECO:0000256" key="10">
    <source>
        <dbReference type="ARBA" id="ARBA00023251"/>
    </source>
</evidence>
<keyword evidence="8 12" id="KW-1133">Transmembrane helix</keyword>
<keyword evidence="10" id="KW-0046">Antibiotic resistance</keyword>
<organism evidence="14 15">
    <name type="scientific">Cedecea neteri</name>
    <dbReference type="NCBI Taxonomy" id="158822"/>
    <lineage>
        <taxon>Bacteria</taxon>
        <taxon>Pseudomonadati</taxon>
        <taxon>Pseudomonadota</taxon>
        <taxon>Gammaproteobacteria</taxon>
        <taxon>Enterobacterales</taxon>
        <taxon>Enterobacteriaceae</taxon>
        <taxon>Cedecea</taxon>
    </lineage>
</organism>
<dbReference type="PROSITE" id="PS00211">
    <property type="entry name" value="ABC_TRANSPORTER_1"/>
    <property type="match status" value="1"/>
</dbReference>
<evidence type="ECO:0000256" key="3">
    <source>
        <dbReference type="ARBA" id="ARBA00022475"/>
    </source>
</evidence>
<accession>A0A291DS17</accession>
<evidence type="ECO:0000256" key="7">
    <source>
        <dbReference type="ARBA" id="ARBA00022840"/>
    </source>
</evidence>
<dbReference type="Pfam" id="PF12704">
    <property type="entry name" value="MacB_PCD"/>
    <property type="match status" value="1"/>
</dbReference>
<evidence type="ECO:0000256" key="11">
    <source>
        <dbReference type="ARBA" id="ARBA00038388"/>
    </source>
</evidence>
<dbReference type="EMBL" id="CP023525">
    <property type="protein sequence ID" value="ATF90587.1"/>
    <property type="molecule type" value="Genomic_DNA"/>
</dbReference>
<dbReference type="InterPro" id="IPR003439">
    <property type="entry name" value="ABC_transporter-like_ATP-bd"/>
</dbReference>
<dbReference type="GO" id="GO:0016887">
    <property type="term" value="F:ATP hydrolysis activity"/>
    <property type="evidence" value="ECO:0007669"/>
    <property type="project" value="InterPro"/>
</dbReference>
<comment type="similarity">
    <text evidence="11">Belongs to the ABC transporter superfamily. Macrolide exporter (TC 3.A.1.122) family.</text>
</comment>
<evidence type="ECO:0000256" key="6">
    <source>
        <dbReference type="ARBA" id="ARBA00022741"/>
    </source>
</evidence>
<dbReference type="InterPro" id="IPR027417">
    <property type="entry name" value="P-loop_NTPase"/>
</dbReference>
<feature type="domain" description="ABC transporter" evidence="13">
    <location>
        <begin position="8"/>
        <end position="246"/>
    </location>
</feature>
<feature type="transmembrane region" description="Helical" evidence="12">
    <location>
        <begin position="575"/>
        <end position="599"/>
    </location>
</feature>
<evidence type="ECO:0000256" key="9">
    <source>
        <dbReference type="ARBA" id="ARBA00023136"/>
    </source>
</evidence>
<dbReference type="AlphaFoldDB" id="A0A291DS17"/>
<dbReference type="InterPro" id="IPR025857">
    <property type="entry name" value="MacB_PCD"/>
</dbReference>
<keyword evidence="4" id="KW-0997">Cell inner membrane</keyword>